<dbReference type="Gene3D" id="2.60.120.1440">
    <property type="match status" value="1"/>
</dbReference>
<keyword evidence="1" id="KW-0472">Membrane</keyword>
<dbReference type="InterPro" id="IPR032508">
    <property type="entry name" value="FecR_C"/>
</dbReference>
<keyword evidence="1" id="KW-1133">Transmembrane helix</keyword>
<dbReference type="Gene3D" id="3.55.50.30">
    <property type="match status" value="1"/>
</dbReference>
<dbReference type="AlphaFoldDB" id="A0A7W8ZIU8"/>
<dbReference type="Proteomes" id="UP000537204">
    <property type="component" value="Unassembled WGS sequence"/>
</dbReference>
<evidence type="ECO:0000313" key="4">
    <source>
        <dbReference type="EMBL" id="MBB5634603.1"/>
    </source>
</evidence>
<reference evidence="4 5" key="1">
    <citation type="submission" date="2020-08" db="EMBL/GenBank/DDBJ databases">
        <title>Genomic Encyclopedia of Type Strains, Phase IV (KMG-V): Genome sequencing to study the core and pangenomes of soil and plant-associated prokaryotes.</title>
        <authorList>
            <person name="Whitman W."/>
        </authorList>
    </citation>
    <scope>NUCLEOTIDE SEQUENCE [LARGE SCALE GENOMIC DNA]</scope>
    <source>
        <strain evidence="4 5">S3M1</strain>
    </source>
</reference>
<name>A0A7W8ZIU8_9SPHI</name>
<accession>A0A7W8ZIU8</accession>
<comment type="caution">
    <text evidence="4">The sequence shown here is derived from an EMBL/GenBank/DDBJ whole genome shotgun (WGS) entry which is preliminary data.</text>
</comment>
<dbReference type="PANTHER" id="PTHR30273:SF2">
    <property type="entry name" value="PROTEIN FECR"/>
    <property type="match status" value="1"/>
</dbReference>
<organism evidence="4 5">
    <name type="scientific">Pedobacter cryoconitis</name>
    <dbReference type="NCBI Taxonomy" id="188932"/>
    <lineage>
        <taxon>Bacteria</taxon>
        <taxon>Pseudomonadati</taxon>
        <taxon>Bacteroidota</taxon>
        <taxon>Sphingobacteriia</taxon>
        <taxon>Sphingobacteriales</taxon>
        <taxon>Sphingobacteriaceae</taxon>
        <taxon>Pedobacter</taxon>
    </lineage>
</organism>
<dbReference type="GO" id="GO:0016989">
    <property type="term" value="F:sigma factor antagonist activity"/>
    <property type="evidence" value="ECO:0007669"/>
    <property type="project" value="TreeGrafter"/>
</dbReference>
<gene>
    <name evidence="4" type="ORF">HDE68_000488</name>
</gene>
<dbReference type="InterPro" id="IPR006860">
    <property type="entry name" value="FecR"/>
</dbReference>
<evidence type="ECO:0000259" key="3">
    <source>
        <dbReference type="Pfam" id="PF16344"/>
    </source>
</evidence>
<dbReference type="EMBL" id="JACHCE010000001">
    <property type="protein sequence ID" value="MBB5634603.1"/>
    <property type="molecule type" value="Genomic_DNA"/>
</dbReference>
<sequence length="418" mass="46256">MTGAEARLTYLFNQYMDGSASKDEAGEFLLLVNIDDHKSALLTLMDNYLEGSTFSEGLEEDQKRNILKNIFQAPVVSRTAQFIPVSGAENSLPKDKALSWTRLLAAALVLLMLAAGTYFIKNQHSPVLYSQYHGELIPGGNKATLTLADGTKVSLTDATNGKLAEQAGVSIRKTADGQLLYELKEVSSLVQQDKSPILYNTISTPAGGQYQLILPDRTHVWLNAASSLRYPSSFAALKERRVELKGEAYFEVAKLNAGAVHIPFIVASRKQEVEVLGTHFNINSYEDEKVAATTLLEGSIRVSRPAVFERVIAPGEQALAGQDLQVIHVDPSTAVAWKNGLFKFENADIHTIMKQFSRWYNVDVVYEGKIPNNKFTGEVYRNMDASKALKILSYAKINFRIEAADHENIRKKIVITPN</sequence>
<dbReference type="PANTHER" id="PTHR30273">
    <property type="entry name" value="PERIPLASMIC SIGNAL SENSOR AND SIGMA FACTOR ACTIVATOR FECR-RELATED"/>
    <property type="match status" value="1"/>
</dbReference>
<feature type="transmembrane region" description="Helical" evidence="1">
    <location>
        <begin position="103"/>
        <end position="120"/>
    </location>
</feature>
<evidence type="ECO:0000259" key="2">
    <source>
        <dbReference type="Pfam" id="PF04773"/>
    </source>
</evidence>
<dbReference type="InterPro" id="IPR012373">
    <property type="entry name" value="Ferrdict_sens_TM"/>
</dbReference>
<evidence type="ECO:0000256" key="1">
    <source>
        <dbReference type="SAM" id="Phobius"/>
    </source>
</evidence>
<feature type="domain" description="Protein FecR C-terminal" evidence="3">
    <location>
        <begin position="342"/>
        <end position="402"/>
    </location>
</feature>
<dbReference type="Pfam" id="PF04773">
    <property type="entry name" value="FecR"/>
    <property type="match status" value="1"/>
</dbReference>
<feature type="domain" description="FecR protein" evidence="2">
    <location>
        <begin position="201"/>
        <end position="300"/>
    </location>
</feature>
<dbReference type="Pfam" id="PF16344">
    <property type="entry name" value="FecR_C"/>
    <property type="match status" value="1"/>
</dbReference>
<evidence type="ECO:0000313" key="5">
    <source>
        <dbReference type="Proteomes" id="UP000537204"/>
    </source>
</evidence>
<keyword evidence="1" id="KW-0812">Transmembrane</keyword>
<protein>
    <submittedName>
        <fullName evidence="4">Ferric-dicitrate binding protein FerR (Iron transport regulator)</fullName>
    </submittedName>
</protein>
<proteinExistence type="predicted"/>
<dbReference type="RefSeq" id="WP_183878546.1">
    <property type="nucleotide sequence ID" value="NZ_JACHCE010000001.1"/>
</dbReference>